<protein>
    <submittedName>
        <fullName evidence="1">Uncharacterized protein</fullName>
    </submittedName>
</protein>
<dbReference type="AlphaFoldDB" id="A0A4S3JN75"/>
<comment type="caution">
    <text evidence="1">The sequence shown here is derived from an EMBL/GenBank/DDBJ whole genome shotgun (WGS) entry which is preliminary data.</text>
</comment>
<organism evidence="1 2">
    <name type="scientific">Aspergillus tanneri</name>
    <dbReference type="NCBI Taxonomy" id="1220188"/>
    <lineage>
        <taxon>Eukaryota</taxon>
        <taxon>Fungi</taxon>
        <taxon>Dikarya</taxon>
        <taxon>Ascomycota</taxon>
        <taxon>Pezizomycotina</taxon>
        <taxon>Eurotiomycetes</taxon>
        <taxon>Eurotiomycetidae</taxon>
        <taxon>Eurotiales</taxon>
        <taxon>Aspergillaceae</taxon>
        <taxon>Aspergillus</taxon>
        <taxon>Aspergillus subgen. Circumdati</taxon>
    </lineage>
</organism>
<evidence type="ECO:0000313" key="1">
    <source>
        <dbReference type="EMBL" id="THC97086.1"/>
    </source>
</evidence>
<dbReference type="Proteomes" id="UP000308092">
    <property type="component" value="Unassembled WGS sequence"/>
</dbReference>
<evidence type="ECO:0000313" key="2">
    <source>
        <dbReference type="Proteomes" id="UP000308092"/>
    </source>
</evidence>
<accession>A0A4S3JN75</accession>
<proteinExistence type="predicted"/>
<keyword evidence="2" id="KW-1185">Reference proteome</keyword>
<reference evidence="1 2" key="1">
    <citation type="submission" date="2019-03" db="EMBL/GenBank/DDBJ databases">
        <title>The genome sequence of a newly discovered highly antifungal drug resistant Aspergillus species, Aspergillus tanneri NIH 1004.</title>
        <authorList>
            <person name="Mounaud S."/>
            <person name="Singh I."/>
            <person name="Joardar V."/>
            <person name="Pakala S."/>
            <person name="Pakala S."/>
            <person name="Venepally P."/>
            <person name="Hoover J."/>
            <person name="Nierman W."/>
            <person name="Chung J."/>
            <person name="Losada L."/>
        </authorList>
    </citation>
    <scope>NUCLEOTIDE SEQUENCE [LARGE SCALE GENOMIC DNA]</scope>
    <source>
        <strain evidence="1 2">NIH1004</strain>
    </source>
</reference>
<dbReference type="VEuPathDB" id="FungiDB:EYZ11_003464"/>
<name>A0A4S3JN75_9EURO</name>
<gene>
    <name evidence="1" type="ORF">EYZ11_003464</name>
</gene>
<dbReference type="EMBL" id="SOSA01000088">
    <property type="protein sequence ID" value="THC97086.1"/>
    <property type="molecule type" value="Genomic_DNA"/>
</dbReference>
<sequence length="58" mass="6698">MEDYSDLQIQAERMKRPDSEDFYSLATLIPCLHPACRIKNANIHRRPKGSRLAGLVDR</sequence>